<dbReference type="GO" id="GO:0003676">
    <property type="term" value="F:nucleic acid binding"/>
    <property type="evidence" value="ECO:0007669"/>
    <property type="project" value="InterPro"/>
</dbReference>
<reference evidence="3" key="1">
    <citation type="submission" date="2023-06" db="EMBL/GenBank/DDBJ databases">
        <title>Reference genome for the Northern bat (Eptesicus nilssonii), a most northern bat species.</title>
        <authorList>
            <person name="Laine V.N."/>
            <person name="Pulliainen A.T."/>
            <person name="Lilley T.M."/>
        </authorList>
    </citation>
    <scope>NUCLEOTIDE SEQUENCE</scope>
    <source>
        <strain evidence="3">BLF_Eptnil</strain>
        <tissue evidence="3">Kidney</tissue>
    </source>
</reference>
<name>A0AA40I9N2_CNENI</name>
<proteinExistence type="predicted"/>
<dbReference type="InterPro" id="IPR004875">
    <property type="entry name" value="DDE_SF_endonuclease_dom"/>
</dbReference>
<sequence length="292" mass="32774">MVSSFTESRCAESAAAATAVAAAPTSPWPRLRCWLRGASARSGETRAGVAALAIHKDIEAKLNGGAGACKQLPAGAESTGNQDWQDLKGSPPQRRGPSKAWELGACLLWHQAFQKPLPPSRRLLKGLVHQQTGTQLHCEKRKRAERGEEAAEKSLKVAKVGSLGLRKQAIFITLKCKKVPSKTFIAREEKSTPDFRASKDRLTLLLEANIAGDFKLKQCLFIFPKILGPLRIMLNLLYKRNNKTWMTVHLFTTWFTEYFKSTVKTYYSEKRKKRIPFKIYYSLTMHLVTQEL</sequence>
<dbReference type="AlphaFoldDB" id="A0AA40I9N2"/>
<evidence type="ECO:0000313" key="3">
    <source>
        <dbReference type="EMBL" id="KAK1345654.1"/>
    </source>
</evidence>
<evidence type="ECO:0000256" key="1">
    <source>
        <dbReference type="SAM" id="MobiDB-lite"/>
    </source>
</evidence>
<accession>A0AA40I9N2</accession>
<protein>
    <recommendedName>
        <fullName evidence="2">DDE-1 domain-containing protein</fullName>
    </recommendedName>
</protein>
<comment type="caution">
    <text evidence="3">The sequence shown here is derived from an EMBL/GenBank/DDBJ whole genome shotgun (WGS) entry which is preliminary data.</text>
</comment>
<evidence type="ECO:0000259" key="2">
    <source>
        <dbReference type="Pfam" id="PF03184"/>
    </source>
</evidence>
<keyword evidence="4" id="KW-1185">Reference proteome</keyword>
<dbReference type="EMBL" id="JAULJE010000002">
    <property type="protein sequence ID" value="KAK1345654.1"/>
    <property type="molecule type" value="Genomic_DNA"/>
</dbReference>
<feature type="domain" description="DDE-1" evidence="2">
    <location>
        <begin position="199"/>
        <end position="272"/>
    </location>
</feature>
<dbReference type="Pfam" id="PF03184">
    <property type="entry name" value="DDE_1"/>
    <property type="match status" value="1"/>
</dbReference>
<organism evidence="3 4">
    <name type="scientific">Cnephaeus nilssonii</name>
    <name type="common">Northern bat</name>
    <name type="synonym">Eptesicus nilssonii</name>
    <dbReference type="NCBI Taxonomy" id="3371016"/>
    <lineage>
        <taxon>Eukaryota</taxon>
        <taxon>Metazoa</taxon>
        <taxon>Chordata</taxon>
        <taxon>Craniata</taxon>
        <taxon>Vertebrata</taxon>
        <taxon>Euteleostomi</taxon>
        <taxon>Mammalia</taxon>
        <taxon>Eutheria</taxon>
        <taxon>Laurasiatheria</taxon>
        <taxon>Chiroptera</taxon>
        <taxon>Yangochiroptera</taxon>
        <taxon>Vespertilionidae</taxon>
        <taxon>Cnephaeus</taxon>
    </lineage>
</organism>
<gene>
    <name evidence="3" type="ORF">QTO34_008117</name>
</gene>
<evidence type="ECO:0000313" key="4">
    <source>
        <dbReference type="Proteomes" id="UP001177744"/>
    </source>
</evidence>
<dbReference type="Proteomes" id="UP001177744">
    <property type="component" value="Unassembled WGS sequence"/>
</dbReference>
<feature type="region of interest" description="Disordered" evidence="1">
    <location>
        <begin position="73"/>
        <end position="97"/>
    </location>
</feature>